<dbReference type="Pfam" id="PF21447">
    <property type="entry name" value="Ppx-GppA_III"/>
    <property type="match status" value="1"/>
</dbReference>
<dbReference type="InterPro" id="IPR050273">
    <property type="entry name" value="GppA/Ppx_hydrolase"/>
</dbReference>
<dbReference type="EC" id="3.6.1.11" evidence="2"/>
<dbReference type="SUPFAM" id="SSF53067">
    <property type="entry name" value="Actin-like ATPase domain"/>
    <property type="match status" value="2"/>
</dbReference>
<dbReference type="GO" id="GO:0004309">
    <property type="term" value="F:exopolyphosphatase activity"/>
    <property type="evidence" value="ECO:0007669"/>
    <property type="project" value="UniProtKB-EC"/>
</dbReference>
<evidence type="ECO:0000313" key="9">
    <source>
        <dbReference type="Proteomes" id="UP000074119"/>
    </source>
</evidence>
<dbReference type="InterPro" id="IPR030673">
    <property type="entry name" value="PyroPPase_GppA_Ppx"/>
</dbReference>
<dbReference type="InterPro" id="IPR022371">
    <property type="entry name" value="Exopolyphosphatase"/>
</dbReference>
<evidence type="ECO:0000313" key="8">
    <source>
        <dbReference type="EMBL" id="AMO67392.1"/>
    </source>
</evidence>
<dbReference type="InterPro" id="IPR003695">
    <property type="entry name" value="Ppx_GppA_N"/>
</dbReference>
<dbReference type="Gene3D" id="3.30.420.150">
    <property type="entry name" value="Exopolyphosphatase. Domain 2"/>
    <property type="match status" value="1"/>
</dbReference>
<dbReference type="Gene3D" id="1.10.3210.10">
    <property type="entry name" value="Hypothetical protein af1432"/>
    <property type="match status" value="1"/>
</dbReference>
<evidence type="ECO:0000256" key="2">
    <source>
        <dbReference type="ARBA" id="ARBA00012451"/>
    </source>
</evidence>
<evidence type="ECO:0000256" key="4">
    <source>
        <dbReference type="ARBA" id="ARBA00022801"/>
    </source>
</evidence>
<dbReference type="NCBIfam" id="TIGR03706">
    <property type="entry name" value="exo_poly_only"/>
    <property type="match status" value="1"/>
</dbReference>
<dbReference type="AlphaFoldDB" id="A0A127M2D5"/>
<dbReference type="InterPro" id="IPR043129">
    <property type="entry name" value="ATPase_NBD"/>
</dbReference>
<dbReference type="SUPFAM" id="SSF109604">
    <property type="entry name" value="HD-domain/PDEase-like"/>
    <property type="match status" value="1"/>
</dbReference>
<dbReference type="CDD" id="cd24053">
    <property type="entry name" value="ASKHA_NBD_EcPPX-GppA-like"/>
    <property type="match status" value="1"/>
</dbReference>
<evidence type="ECO:0000256" key="3">
    <source>
        <dbReference type="ARBA" id="ARBA00020416"/>
    </source>
</evidence>
<comment type="similarity">
    <text evidence="1">Belongs to the GppA/Ppx family.</text>
</comment>
<dbReference type="KEGG" id="zal:AZF00_03335"/>
<accession>A0A127M2D5</accession>
<dbReference type="Gene3D" id="3.30.420.40">
    <property type="match status" value="1"/>
</dbReference>
<dbReference type="STRING" id="1470434.AZF00_03335"/>
<dbReference type="Proteomes" id="UP000074119">
    <property type="component" value="Chromosome"/>
</dbReference>
<evidence type="ECO:0000259" key="7">
    <source>
        <dbReference type="Pfam" id="PF21447"/>
    </source>
</evidence>
<dbReference type="PIRSF" id="PIRSF001267">
    <property type="entry name" value="Pyrophosphatase_GppA_Ppx"/>
    <property type="match status" value="1"/>
</dbReference>
<organism evidence="8 9">
    <name type="scientific">Zhongshania aliphaticivorans</name>
    <dbReference type="NCBI Taxonomy" id="1470434"/>
    <lineage>
        <taxon>Bacteria</taxon>
        <taxon>Pseudomonadati</taxon>
        <taxon>Pseudomonadota</taxon>
        <taxon>Gammaproteobacteria</taxon>
        <taxon>Cellvibrionales</taxon>
        <taxon>Spongiibacteraceae</taxon>
        <taxon>Zhongshania</taxon>
    </lineage>
</organism>
<feature type="domain" description="Ppx/GppA phosphatase C-terminal" evidence="7">
    <location>
        <begin position="310"/>
        <end position="481"/>
    </location>
</feature>
<sequence length="503" mass="55414">MAQNSDSYAALDLGSNSFHLLIASFSDNKIRVIDRHKDMVRLAAGLDDDGRLSDEAQDRALDSLAKMADRLRGVPRRQIRVVGTNTLRAASNAAEFMAKAEAVLGLPINIISGTEEARLVYLGVANDFAPEQKHRLVIDIGGGSTELVVGNNTPRQLESLPMGCVSFSMRYFKNGDINEKSFKKAVNAARQMIGPYVEPFRGHWQEAVGSSGTIRSIGKILAEQELSEAGYISADGLEKLKNQVLNAANSRDLNIKGLSEDRRDVFVGGFAVLYALFEELGMDGIHVSAYAIREGIVHDLAGRLHHRDKREDTIKQLISQYSIDEAQGNRIAELCARWLPAVADHITTPDTEAGPLLRWAAQLHELGLAIAHGSYHKHGAYILGNADMPGFSRQEQARLSFLVANHRRKPKPVGNPSYGVSADWPLVCVLRLACIFYRRRQTKQLPANITLSSKDANKLCVNIPEDWLLANPLIAADLEDEAELLNKSLDIKLSIQQNHSEQS</sequence>
<reference evidence="8 9" key="1">
    <citation type="submission" date="2015-12" db="EMBL/GenBank/DDBJ databases">
        <authorList>
            <person name="Shamseldin A."/>
            <person name="Moawad H."/>
            <person name="Abd El-Rahim W.M."/>
            <person name="Sadowsky M.J."/>
        </authorList>
    </citation>
    <scope>NUCLEOTIDE SEQUENCE [LARGE SCALE GENOMIC DNA]</scope>
    <source>
        <strain evidence="8 9">SM2</strain>
    </source>
</reference>
<comment type="catalytic activity">
    <reaction evidence="5">
        <text>[phosphate](n) + H2O = [phosphate](n-1) + phosphate + H(+)</text>
        <dbReference type="Rhea" id="RHEA:21528"/>
        <dbReference type="Rhea" id="RHEA-COMP:9859"/>
        <dbReference type="Rhea" id="RHEA-COMP:14279"/>
        <dbReference type="ChEBI" id="CHEBI:15377"/>
        <dbReference type="ChEBI" id="CHEBI:15378"/>
        <dbReference type="ChEBI" id="CHEBI:16838"/>
        <dbReference type="ChEBI" id="CHEBI:43474"/>
        <dbReference type="EC" id="3.6.1.11"/>
    </reaction>
</comment>
<evidence type="ECO:0000256" key="1">
    <source>
        <dbReference type="ARBA" id="ARBA00007125"/>
    </source>
</evidence>
<dbReference type="RefSeq" id="WP_008250454.1">
    <property type="nucleotide sequence ID" value="NZ_CP014544.1"/>
</dbReference>
<dbReference type="FunFam" id="3.30.420.40:FF:000023">
    <property type="entry name" value="Guanosine-5'-triphosphate,3'-diphosphate pyrophosphatase"/>
    <property type="match status" value="1"/>
</dbReference>
<dbReference type="PANTHER" id="PTHR30005:SF0">
    <property type="entry name" value="RETROGRADE REGULATION PROTEIN 2"/>
    <property type="match status" value="1"/>
</dbReference>
<gene>
    <name evidence="8" type="ORF">AZF00_03335</name>
</gene>
<evidence type="ECO:0000259" key="6">
    <source>
        <dbReference type="Pfam" id="PF02541"/>
    </source>
</evidence>
<feature type="domain" description="Ppx/GppA phosphatase N-terminal" evidence="6">
    <location>
        <begin position="22"/>
        <end position="301"/>
    </location>
</feature>
<protein>
    <recommendedName>
        <fullName evidence="3">Exopolyphosphatase</fullName>
        <ecNumber evidence="2">3.6.1.11</ecNumber>
    </recommendedName>
</protein>
<proteinExistence type="inferred from homology"/>
<dbReference type="InterPro" id="IPR048950">
    <property type="entry name" value="Ppx_GppA_C"/>
</dbReference>
<dbReference type="GO" id="GO:0006793">
    <property type="term" value="P:phosphorus metabolic process"/>
    <property type="evidence" value="ECO:0007669"/>
    <property type="project" value="InterPro"/>
</dbReference>
<keyword evidence="4" id="KW-0378">Hydrolase</keyword>
<dbReference type="PANTHER" id="PTHR30005">
    <property type="entry name" value="EXOPOLYPHOSPHATASE"/>
    <property type="match status" value="1"/>
</dbReference>
<dbReference type="Pfam" id="PF02541">
    <property type="entry name" value="Ppx-GppA"/>
    <property type="match status" value="1"/>
</dbReference>
<name>A0A127M2D5_9GAMM</name>
<dbReference type="EMBL" id="CP014544">
    <property type="protein sequence ID" value="AMO67392.1"/>
    <property type="molecule type" value="Genomic_DNA"/>
</dbReference>
<evidence type="ECO:0000256" key="5">
    <source>
        <dbReference type="ARBA" id="ARBA00047607"/>
    </source>
</evidence>